<proteinExistence type="predicted"/>
<reference evidence="1 2" key="1">
    <citation type="submission" date="2012-05" db="EMBL/GenBank/DDBJ databases">
        <authorList>
            <person name="Weinstock G."/>
            <person name="Sodergren E."/>
            <person name="Lobos E.A."/>
            <person name="Fulton L."/>
            <person name="Fulton R."/>
            <person name="Courtney L."/>
            <person name="Fronick C."/>
            <person name="O'Laughlin M."/>
            <person name="Godfrey J."/>
            <person name="Wilson R.M."/>
            <person name="Miner T."/>
            <person name="Farmer C."/>
            <person name="Delehaunty K."/>
            <person name="Cordes M."/>
            <person name="Minx P."/>
            <person name="Tomlinson C."/>
            <person name="Chen J."/>
            <person name="Wollam A."/>
            <person name="Pepin K.H."/>
            <person name="Bhonagiri V."/>
            <person name="Zhang X."/>
            <person name="Suruliraj S."/>
            <person name="Warren W."/>
            <person name="Mitreva M."/>
            <person name="Mardis E.R."/>
            <person name="Wilson R.K."/>
        </authorList>
    </citation>
    <scope>NUCLEOTIDE SEQUENCE [LARGE SCALE GENOMIC DNA]</scope>
    <source>
        <strain evidence="1 2">DSM 1785</strain>
    </source>
</reference>
<protein>
    <submittedName>
        <fullName evidence="1">Uncharacterized protein</fullName>
    </submittedName>
</protein>
<evidence type="ECO:0000313" key="2">
    <source>
        <dbReference type="Proteomes" id="UP000010420"/>
    </source>
</evidence>
<dbReference type="OrthoDB" id="8974199at2"/>
<evidence type="ECO:0000313" key="1">
    <source>
        <dbReference type="EMBL" id="EKY27385.1"/>
    </source>
</evidence>
<keyword evidence="2" id="KW-1185">Reference proteome</keyword>
<name>L1QI97_9CLOT</name>
<dbReference type="Proteomes" id="UP000010420">
    <property type="component" value="Unassembled WGS sequence"/>
</dbReference>
<dbReference type="HOGENOM" id="CLU_1319044_0_0_9"/>
<gene>
    <name evidence="1" type="ORF">HMPREF0216_01418</name>
</gene>
<comment type="caution">
    <text evidence="1">The sequence shown here is derived from an EMBL/GenBank/DDBJ whole genome shotgun (WGS) entry which is preliminary data.</text>
</comment>
<organism evidence="1 2">
    <name type="scientific">Clostridium celatum DSM 1785</name>
    <dbReference type="NCBI Taxonomy" id="545697"/>
    <lineage>
        <taxon>Bacteria</taxon>
        <taxon>Bacillati</taxon>
        <taxon>Bacillota</taxon>
        <taxon>Clostridia</taxon>
        <taxon>Eubacteriales</taxon>
        <taxon>Clostridiaceae</taxon>
        <taxon>Clostridium</taxon>
    </lineage>
</organism>
<accession>L1QI97</accession>
<dbReference type="AlphaFoldDB" id="L1QI97"/>
<dbReference type="EMBL" id="AMEZ01000036">
    <property type="protein sequence ID" value="EKY27385.1"/>
    <property type="molecule type" value="Genomic_DNA"/>
</dbReference>
<dbReference type="eggNOG" id="ENOG5033UMK">
    <property type="taxonomic scope" value="Bacteria"/>
</dbReference>
<dbReference type="RefSeq" id="WP_005212698.1">
    <property type="nucleotide sequence ID" value="NZ_KB291628.1"/>
</dbReference>
<sequence>MNTIYKNVGNTYEIKENVVNMVILKKDGTKLITKFDVSYLDTITNMGTWFAEWNKDYNSYIAQNISSTKKNKKSKPLKQSLQSVILNVNPKAPIKYKNGDTLDNRKCNLEIVERNTTNEYEEQENDTIAIILKDKLGKKEGVALISKEDLNCVINDHYSWVLYKTHGKVSVVANTPNGRLYLHDLLMSPAENEKTEHINHNPLDNRRNNLKLTIIEE</sequence>
<dbReference type="PATRIC" id="fig|545697.3.peg.1397"/>